<organism evidence="2 3">
    <name type="scientific">Prorocentrum cordatum</name>
    <dbReference type="NCBI Taxonomy" id="2364126"/>
    <lineage>
        <taxon>Eukaryota</taxon>
        <taxon>Sar</taxon>
        <taxon>Alveolata</taxon>
        <taxon>Dinophyceae</taxon>
        <taxon>Prorocentrales</taxon>
        <taxon>Prorocentraceae</taxon>
        <taxon>Prorocentrum</taxon>
    </lineage>
</organism>
<name>A0ABN9SML8_9DINO</name>
<dbReference type="EMBL" id="CAUYUJ010004213">
    <property type="protein sequence ID" value="CAK0808578.1"/>
    <property type="molecule type" value="Genomic_DNA"/>
</dbReference>
<proteinExistence type="predicted"/>
<evidence type="ECO:0000313" key="2">
    <source>
        <dbReference type="EMBL" id="CAK0833089.1"/>
    </source>
</evidence>
<gene>
    <name evidence="1" type="ORF">PCOR1329_LOCUS14132</name>
    <name evidence="2" type="ORF">PCOR1329_LOCUS30909</name>
</gene>
<dbReference type="EMBL" id="CAUYUJ010012025">
    <property type="protein sequence ID" value="CAK0833089.1"/>
    <property type="molecule type" value="Genomic_DNA"/>
</dbReference>
<comment type="caution">
    <text evidence="2">The sequence shown here is derived from an EMBL/GenBank/DDBJ whole genome shotgun (WGS) entry which is preliminary data.</text>
</comment>
<sequence length="333" mass="37195">MAPKKRKGAAPVKAPLPAYSIAAQDLERAKQLLSNEEELKRQRSNLSYWLDSVGAKDAYSAKGTEEKKAFLTQWFADKLVKLEGQNKLSTIRTAGTLKKKEEDFEWMSKETMIARLGARKAQSKIDSNTLNHRPDPDTKLDGEFDREYKVFFSKGGESEYHDDKKDLSNEQALDTEQAAKEAKDHFDSIVANTAGSSASGGAVAPGPEASVPPVTIKSEFGEFQHTVDAFKKDPRKVCSTTASMLTDLKKIWTECKNNKYATAVHEDAQKLIPKVKQVHGIMEGMIVQSNMQDDHILAMAQKLDPLFTQFNDLNEWYTRISGAPPKAKKVRKL</sequence>
<reference evidence="2" key="1">
    <citation type="submission" date="2023-10" db="EMBL/GenBank/DDBJ databases">
        <authorList>
            <person name="Chen Y."/>
            <person name="Shah S."/>
            <person name="Dougan E. K."/>
            <person name="Thang M."/>
            <person name="Chan C."/>
        </authorList>
    </citation>
    <scope>NUCLEOTIDE SEQUENCE [LARGE SCALE GENOMIC DNA]</scope>
</reference>
<evidence type="ECO:0000313" key="3">
    <source>
        <dbReference type="Proteomes" id="UP001189429"/>
    </source>
</evidence>
<dbReference type="Proteomes" id="UP001189429">
    <property type="component" value="Unassembled WGS sequence"/>
</dbReference>
<keyword evidence="3" id="KW-1185">Reference proteome</keyword>
<protein>
    <submittedName>
        <fullName evidence="2">Uncharacterized protein</fullName>
    </submittedName>
</protein>
<evidence type="ECO:0000313" key="1">
    <source>
        <dbReference type="EMBL" id="CAK0808578.1"/>
    </source>
</evidence>
<accession>A0ABN9SML8</accession>